<accession>A0A1R3RHA4</accession>
<dbReference type="EMBL" id="KV907503">
    <property type="protein sequence ID" value="OOF93874.1"/>
    <property type="molecule type" value="Genomic_DNA"/>
</dbReference>
<gene>
    <name evidence="1" type="ORF">ASPCADRAFT_398248</name>
</gene>
<sequence>MPRQQLALITSLIVEIDVYRASKGPPDIEGRFKGFYEELFWDSWEVEWTSDGEWWWIGPWEELAQSRRWKRLEIAVPKTWIQDFAGVVERRSQVEENRRYGLVPGVDLYPRGW</sequence>
<protein>
    <submittedName>
        <fullName evidence="1">Uncharacterized protein</fullName>
    </submittedName>
</protein>
<proteinExistence type="predicted"/>
<reference evidence="2" key="1">
    <citation type="journal article" date="2017" name="Genome Biol.">
        <title>Comparative genomics reveals high biological diversity and specific adaptations in the industrially and medically important fungal genus Aspergillus.</title>
        <authorList>
            <person name="de Vries R.P."/>
            <person name="Riley R."/>
            <person name="Wiebenga A."/>
            <person name="Aguilar-Osorio G."/>
            <person name="Amillis S."/>
            <person name="Uchima C.A."/>
            <person name="Anderluh G."/>
            <person name="Asadollahi M."/>
            <person name="Askin M."/>
            <person name="Barry K."/>
            <person name="Battaglia E."/>
            <person name="Bayram O."/>
            <person name="Benocci T."/>
            <person name="Braus-Stromeyer S.A."/>
            <person name="Caldana C."/>
            <person name="Canovas D."/>
            <person name="Cerqueira G.C."/>
            <person name="Chen F."/>
            <person name="Chen W."/>
            <person name="Choi C."/>
            <person name="Clum A."/>
            <person name="Dos Santos R.A."/>
            <person name="Damasio A.R."/>
            <person name="Diallinas G."/>
            <person name="Emri T."/>
            <person name="Fekete E."/>
            <person name="Flipphi M."/>
            <person name="Freyberg S."/>
            <person name="Gallo A."/>
            <person name="Gournas C."/>
            <person name="Habgood R."/>
            <person name="Hainaut M."/>
            <person name="Harispe M.L."/>
            <person name="Henrissat B."/>
            <person name="Hilden K.S."/>
            <person name="Hope R."/>
            <person name="Hossain A."/>
            <person name="Karabika E."/>
            <person name="Karaffa L."/>
            <person name="Karanyi Z."/>
            <person name="Krasevec N."/>
            <person name="Kuo A."/>
            <person name="Kusch H."/>
            <person name="LaButti K."/>
            <person name="Lagendijk E.L."/>
            <person name="Lapidus A."/>
            <person name="Levasseur A."/>
            <person name="Lindquist E."/>
            <person name="Lipzen A."/>
            <person name="Logrieco A.F."/>
            <person name="MacCabe A."/>
            <person name="Maekelae M.R."/>
            <person name="Malavazi I."/>
            <person name="Melin P."/>
            <person name="Meyer V."/>
            <person name="Mielnichuk N."/>
            <person name="Miskei M."/>
            <person name="Molnar A.P."/>
            <person name="Mule G."/>
            <person name="Ngan C.Y."/>
            <person name="Orejas M."/>
            <person name="Orosz E."/>
            <person name="Ouedraogo J.P."/>
            <person name="Overkamp K.M."/>
            <person name="Park H.-S."/>
            <person name="Perrone G."/>
            <person name="Piumi F."/>
            <person name="Punt P.J."/>
            <person name="Ram A.F."/>
            <person name="Ramon A."/>
            <person name="Rauscher S."/>
            <person name="Record E."/>
            <person name="Riano-Pachon D.M."/>
            <person name="Robert V."/>
            <person name="Roehrig J."/>
            <person name="Ruller R."/>
            <person name="Salamov A."/>
            <person name="Salih N.S."/>
            <person name="Samson R.A."/>
            <person name="Sandor E."/>
            <person name="Sanguinetti M."/>
            <person name="Schuetze T."/>
            <person name="Sepcic K."/>
            <person name="Shelest E."/>
            <person name="Sherlock G."/>
            <person name="Sophianopoulou V."/>
            <person name="Squina F.M."/>
            <person name="Sun H."/>
            <person name="Susca A."/>
            <person name="Todd R.B."/>
            <person name="Tsang A."/>
            <person name="Unkles S.E."/>
            <person name="van de Wiele N."/>
            <person name="van Rossen-Uffink D."/>
            <person name="Oliveira J.V."/>
            <person name="Vesth T.C."/>
            <person name="Visser J."/>
            <person name="Yu J.-H."/>
            <person name="Zhou M."/>
            <person name="Andersen M.R."/>
            <person name="Archer D.B."/>
            <person name="Baker S.E."/>
            <person name="Benoit I."/>
            <person name="Brakhage A.A."/>
            <person name="Braus G.H."/>
            <person name="Fischer R."/>
            <person name="Frisvad J.C."/>
            <person name="Goldman G.H."/>
            <person name="Houbraken J."/>
            <person name="Oakley B."/>
            <person name="Pocsi I."/>
            <person name="Scazzocchio C."/>
            <person name="Seiboth B."/>
            <person name="vanKuyk P.A."/>
            <person name="Wortman J."/>
            <person name="Dyer P.S."/>
            <person name="Grigoriev I.V."/>
        </authorList>
    </citation>
    <scope>NUCLEOTIDE SEQUENCE [LARGE SCALE GENOMIC DNA]</scope>
    <source>
        <strain evidence="2">ITEM 5010</strain>
    </source>
</reference>
<dbReference type="STRING" id="602072.A0A1R3RHA4"/>
<evidence type="ECO:0000313" key="2">
    <source>
        <dbReference type="Proteomes" id="UP000188318"/>
    </source>
</evidence>
<name>A0A1R3RHA4_ASPC5</name>
<evidence type="ECO:0000313" key="1">
    <source>
        <dbReference type="EMBL" id="OOF93874.1"/>
    </source>
</evidence>
<dbReference type="VEuPathDB" id="FungiDB:ASPCADRAFT_398248"/>
<keyword evidence="2" id="KW-1185">Reference proteome</keyword>
<dbReference type="OrthoDB" id="515692at2759"/>
<dbReference type="OMA" id="WIGPWEE"/>
<dbReference type="AlphaFoldDB" id="A0A1R3RHA4"/>
<dbReference type="Proteomes" id="UP000188318">
    <property type="component" value="Unassembled WGS sequence"/>
</dbReference>
<organism evidence="1 2">
    <name type="scientific">Aspergillus carbonarius (strain ITEM 5010)</name>
    <dbReference type="NCBI Taxonomy" id="602072"/>
    <lineage>
        <taxon>Eukaryota</taxon>
        <taxon>Fungi</taxon>
        <taxon>Dikarya</taxon>
        <taxon>Ascomycota</taxon>
        <taxon>Pezizomycotina</taxon>
        <taxon>Eurotiomycetes</taxon>
        <taxon>Eurotiomycetidae</taxon>
        <taxon>Eurotiales</taxon>
        <taxon>Aspergillaceae</taxon>
        <taxon>Aspergillus</taxon>
        <taxon>Aspergillus subgen. Circumdati</taxon>
    </lineage>
</organism>